<proteinExistence type="predicted"/>
<dbReference type="NCBIfam" id="TIGR01537">
    <property type="entry name" value="portal_HK97"/>
    <property type="match status" value="1"/>
</dbReference>
<reference evidence="2" key="1">
    <citation type="submission" date="2018-10" db="EMBL/GenBank/DDBJ databases">
        <authorList>
            <person name="Peiro R."/>
            <person name="Begona"/>
            <person name="Cbmso G."/>
            <person name="Lopez M."/>
            <person name="Gonzalez S."/>
            <person name="Sacristan E."/>
            <person name="Castillo E."/>
        </authorList>
    </citation>
    <scope>NUCLEOTIDE SEQUENCE [LARGE SCALE GENOMIC DNA]</scope>
</reference>
<comment type="caution">
    <text evidence="1">The sequence shown here is derived from an EMBL/GenBank/DDBJ whole genome shotgun (WGS) entry which is preliminary data.</text>
</comment>
<accession>A0A447CWK1</accession>
<name>A0A447CWK1_9BRAD</name>
<evidence type="ECO:0000313" key="1">
    <source>
        <dbReference type="EMBL" id="VCU09653.1"/>
    </source>
</evidence>
<gene>
    <name evidence="1" type="ORF">RHODGE_RHODGE_02822</name>
</gene>
<evidence type="ECO:0000313" key="2">
    <source>
        <dbReference type="Proteomes" id="UP000289200"/>
    </source>
</evidence>
<dbReference type="InterPro" id="IPR006944">
    <property type="entry name" value="Phage/GTA_portal"/>
</dbReference>
<dbReference type="InterPro" id="IPR006427">
    <property type="entry name" value="Portal_HK97"/>
</dbReference>
<dbReference type="Pfam" id="PF04860">
    <property type="entry name" value="Phage_portal"/>
    <property type="match status" value="1"/>
</dbReference>
<evidence type="ECO:0008006" key="3">
    <source>
        <dbReference type="Google" id="ProtNLM"/>
    </source>
</evidence>
<protein>
    <recommendedName>
        <fullName evidence="3">Phage portal protein</fullName>
    </recommendedName>
</protein>
<dbReference type="Proteomes" id="UP000289200">
    <property type="component" value="Unassembled WGS sequence"/>
</dbReference>
<keyword evidence="2" id="KW-1185">Reference proteome</keyword>
<organism evidence="1 2">
    <name type="scientific">Rhodoplanes serenus</name>
    <dbReference type="NCBI Taxonomy" id="200615"/>
    <lineage>
        <taxon>Bacteria</taxon>
        <taxon>Pseudomonadati</taxon>
        <taxon>Pseudomonadota</taxon>
        <taxon>Alphaproteobacteria</taxon>
        <taxon>Hyphomicrobiales</taxon>
        <taxon>Nitrobacteraceae</taxon>
        <taxon>Rhodoplanes</taxon>
    </lineage>
</organism>
<sequence length="415" mass="44893">MQWWRRPALKVQDPDNGRRGKSDTWAGRDVGPDGAMQLAAWWACVRLIAETVATLPLAVYRRNADGSKAPDSDHALYALIHDSPNADQTAAEFWEGVVLSLCTFGNAFALKEFAGGRLVALTPLSAAPGDMDVRVDRDGAIRYRFAYRGRRYDLTEDAVFHVRGFGAGGPLGLSPVACARQSLGIAEGVAASAGTLFRQGMKSSVFFTSPGGVILKPDQRSDFRKTFIDPYLGAEGAAAGILEGGFDVKAVSLPPRDAEMLMSWKFSVEEICRWHRVPPILIGHAAEGQTMWGSGIEQIMLGWLTLGLRPYLTRIEQAIKKRLIAAGERRTVFAEFNVEGLLRADSTGRAALLSSLAQNGYLTRNEGRSLDNRPPMPGGDVLTVQSNLVPLDMLGKVPAARVQPAPGDPILEPAP</sequence>
<dbReference type="AlphaFoldDB" id="A0A447CWK1"/>
<dbReference type="EMBL" id="UWOC01000151">
    <property type="protein sequence ID" value="VCU09653.1"/>
    <property type="molecule type" value="Genomic_DNA"/>
</dbReference>